<dbReference type="Pfam" id="PF07995">
    <property type="entry name" value="GSDH"/>
    <property type="match status" value="1"/>
</dbReference>
<dbReference type="PANTHER" id="PTHR19328">
    <property type="entry name" value="HEDGEHOG-INTERACTING PROTEIN"/>
    <property type="match status" value="1"/>
</dbReference>
<evidence type="ECO:0000313" key="3">
    <source>
        <dbReference type="EMBL" id="QAB14467.1"/>
    </source>
</evidence>
<dbReference type="EMBL" id="CP035033">
    <property type="protein sequence ID" value="QAB14467.1"/>
    <property type="molecule type" value="Genomic_DNA"/>
</dbReference>
<protein>
    <submittedName>
        <fullName evidence="3">PQQ-dependent sugar dehydrogenase</fullName>
    </submittedName>
</protein>
<dbReference type="PANTHER" id="PTHR19328:SF75">
    <property type="entry name" value="ALDOSE SUGAR DEHYDROGENASE YLII"/>
    <property type="match status" value="1"/>
</dbReference>
<evidence type="ECO:0000259" key="2">
    <source>
        <dbReference type="Pfam" id="PF07995"/>
    </source>
</evidence>
<dbReference type="Proteomes" id="UP000285478">
    <property type="component" value="Chromosome"/>
</dbReference>
<dbReference type="InterPro" id="IPR011041">
    <property type="entry name" value="Quinoprot_gluc/sorb_DH_b-prop"/>
</dbReference>
<evidence type="ECO:0000256" key="1">
    <source>
        <dbReference type="SAM" id="SignalP"/>
    </source>
</evidence>
<dbReference type="KEGG" id="htr:EPV75_01685"/>
<feature type="domain" description="Glucose/Sorbosone dehydrogenase" evidence="2">
    <location>
        <begin position="44"/>
        <end position="367"/>
    </location>
</feature>
<organism evidence="3 4">
    <name type="scientific">Hydrogenovibrio thermophilus</name>
    <dbReference type="NCBI Taxonomy" id="265883"/>
    <lineage>
        <taxon>Bacteria</taxon>
        <taxon>Pseudomonadati</taxon>
        <taxon>Pseudomonadota</taxon>
        <taxon>Gammaproteobacteria</taxon>
        <taxon>Thiotrichales</taxon>
        <taxon>Piscirickettsiaceae</taxon>
        <taxon>Hydrogenovibrio</taxon>
    </lineage>
</organism>
<dbReference type="InterPro" id="IPR012938">
    <property type="entry name" value="Glc/Sorbosone_DH"/>
</dbReference>
<dbReference type="InterPro" id="IPR011042">
    <property type="entry name" value="6-blade_b-propeller_TolB-like"/>
</dbReference>
<name>A0A451G4Q9_9GAMM</name>
<proteinExistence type="predicted"/>
<feature type="signal peptide" evidence="1">
    <location>
        <begin position="1"/>
        <end position="28"/>
    </location>
</feature>
<dbReference type="AlphaFoldDB" id="A0A451G4Q9"/>
<keyword evidence="4" id="KW-1185">Reference proteome</keyword>
<evidence type="ECO:0000313" key="4">
    <source>
        <dbReference type="Proteomes" id="UP000285478"/>
    </source>
</evidence>
<keyword evidence="1" id="KW-0732">Signal</keyword>
<sequence>MRLRKIRTLWLNSLLALCLGWSSLPTQADSTEFNVTEVIKGLGIPWGMAFLDGNRLIFTQRAGKAGILDVRNGDITWLKGVPFVHNTGQGGLLDVKPSPNFKQTGWIYFTYSKPLPTTAITALARAKIQGDELVNWEDLMVTKSESYRNIHFGSRIAFDHRGHVFFSVGDRGRRHKAQQQDNHAGSILRLTLDGGIPKDNPFVGQPGTLPEIWSYGHRNPQGLAYDVQHQRLWEIEHGPRGGDEINLIQKGQNYGWPIVSRGKEYDSGEPVGKPHQAGMIEPVKVYIPSIAPSSLLLYDGDAFPQWRGNLFAGSLVLRHLNQVMLSPEGKAIAEHRLLKDLNQRIRSLAQDTQGHLYVATDSGKIYRLSPK</sequence>
<reference evidence="3 4" key="1">
    <citation type="journal article" date="2018" name="Environ. Microbiol.">
        <title>Genomes of ubiquitous marine and hypersaline Hydrogenovibrio, Thiomicrorhabdus and Thiomicrospira spp. encode a diversity of mechanisms to sustain chemolithoautotrophy in heterogeneous environments.</title>
        <authorList>
            <person name="Scott K.M."/>
            <person name="Williams J."/>
            <person name="Porter C.M.B."/>
            <person name="Russel S."/>
            <person name="Harmer T.L."/>
            <person name="Paul J.H."/>
            <person name="Antonen K.M."/>
            <person name="Bridges M.K."/>
            <person name="Camper G.J."/>
            <person name="Campla C.K."/>
            <person name="Casella L.G."/>
            <person name="Chase E."/>
            <person name="Conrad J.W."/>
            <person name="Cruz M.C."/>
            <person name="Dunlap D.S."/>
            <person name="Duran L."/>
            <person name="Fahsbender E.M."/>
            <person name="Goldsmith D.B."/>
            <person name="Keeley R.F."/>
            <person name="Kondoff M.R."/>
            <person name="Kussy B.I."/>
            <person name="Lane M.K."/>
            <person name="Lawler S."/>
            <person name="Leigh B.A."/>
            <person name="Lewis C."/>
            <person name="Lostal L.M."/>
            <person name="Marking D."/>
            <person name="Mancera P.A."/>
            <person name="McClenthan E.C."/>
            <person name="McIntyre E.A."/>
            <person name="Mine J.A."/>
            <person name="Modi S."/>
            <person name="Moore B.D."/>
            <person name="Morgan W.A."/>
            <person name="Nelson K.M."/>
            <person name="Nguyen K.N."/>
            <person name="Ogburn N."/>
            <person name="Parrino D.G."/>
            <person name="Pedapudi A.D."/>
            <person name="Pelham R.P."/>
            <person name="Preece A.M."/>
            <person name="Rampersad E.A."/>
            <person name="Richardson J.C."/>
            <person name="Rodgers C.M."/>
            <person name="Schaffer B.L."/>
            <person name="Sheridan N.E."/>
            <person name="Solone M.R."/>
            <person name="Staley Z.R."/>
            <person name="Tabuchi M."/>
            <person name="Waide R.J."/>
            <person name="Wanjugi P.W."/>
            <person name="Young S."/>
            <person name="Clum A."/>
            <person name="Daum C."/>
            <person name="Huntemann M."/>
            <person name="Ivanova N."/>
            <person name="Kyrpides N."/>
            <person name="Mikhailova N."/>
            <person name="Palaniappan K."/>
            <person name="Pillay M."/>
            <person name="Reddy T.B.K."/>
            <person name="Shapiro N."/>
            <person name="Stamatis D."/>
            <person name="Varghese N."/>
            <person name="Woyke T."/>
            <person name="Boden R."/>
            <person name="Freyermuth S.K."/>
            <person name="Kerfeld C.A."/>
        </authorList>
    </citation>
    <scope>NUCLEOTIDE SEQUENCE [LARGE SCALE GENOMIC DNA]</scope>
    <source>
        <strain evidence="3 4">JR-2</strain>
    </source>
</reference>
<accession>A0A451G4Q9</accession>
<dbReference type="RefSeq" id="WP_128384270.1">
    <property type="nucleotide sequence ID" value="NZ_CP035033.1"/>
</dbReference>
<dbReference type="Gene3D" id="2.120.10.30">
    <property type="entry name" value="TolB, C-terminal domain"/>
    <property type="match status" value="1"/>
</dbReference>
<dbReference type="SUPFAM" id="SSF50952">
    <property type="entry name" value="Soluble quinoprotein glucose dehydrogenase"/>
    <property type="match status" value="1"/>
</dbReference>
<feature type="chain" id="PRO_5019202481" evidence="1">
    <location>
        <begin position="29"/>
        <end position="371"/>
    </location>
</feature>
<gene>
    <name evidence="3" type="ORF">EPV75_01685</name>
</gene>